<dbReference type="OrthoDB" id="5416097at2759"/>
<evidence type="ECO:0000256" key="1">
    <source>
        <dbReference type="SAM" id="MobiDB-lite"/>
    </source>
</evidence>
<sequence>MTHEATMSAHDQRLKRQRDLLEELHRRPGVPEGHLIALKKLMRADPAFETPHQLLPVDEAAAKLDYARQIEKRIRKHYPPAPDFRFNQTQIALVAILPLSSFKDGGNLSPKRAAMDLYHALELIVHLLKHFLLKWTNKSYLGHVASSNMAGGASVSGTRVSSRKKRKPSSRADQAAEEDTSERDDVIEEEQEQGKHGGSDDEYVSPSANRSDFEKAQCRRRDGNACILTNMSDPDVCHIVPFGWNDDQAAIRKTNYVMSACGSLLSQDWLDQYHVHLANASEPGGSDKSWNMICLNKQLHQYWGKALFALKFLGIDTDTEDEAIVKIQFHWMPRSKKDPMALCSLTGKNNDLNKMMDSAKTFRDNGSHPAVQPSGKLGAFHVDSGSPLLTGQLFYVRLPTEDAIRFGDMLKLQWACIVSASLSGGAEAPHLLPDHPKWGDSKLRTMAWVEDQARRDVARPPPNVAVPMPIRPQQYGLGPLESISNLPKQEDPSQKQWKTEEQSQKTRVEEPVTTGQDCVSENAPPTTRWQT</sequence>
<evidence type="ECO:0000313" key="3">
    <source>
        <dbReference type="EMBL" id="KAH6895871.1"/>
    </source>
</evidence>
<evidence type="ECO:0000259" key="2">
    <source>
        <dbReference type="Pfam" id="PF13391"/>
    </source>
</evidence>
<comment type="caution">
    <text evidence="3">The sequence shown here is derived from an EMBL/GenBank/DDBJ whole genome shotgun (WGS) entry which is preliminary data.</text>
</comment>
<dbReference type="InterPro" id="IPR003615">
    <property type="entry name" value="HNH_nuc"/>
</dbReference>
<dbReference type="Pfam" id="PF13391">
    <property type="entry name" value="HNH_2"/>
    <property type="match status" value="1"/>
</dbReference>
<feature type="region of interest" description="Disordered" evidence="1">
    <location>
        <begin position="458"/>
        <end position="531"/>
    </location>
</feature>
<accession>A0A9P9AU38</accession>
<proteinExistence type="predicted"/>
<protein>
    <recommendedName>
        <fullName evidence="2">HNH nuclease domain-containing protein</fullName>
    </recommendedName>
</protein>
<feature type="compositionally biased region" description="Polar residues" evidence="1">
    <location>
        <begin position="513"/>
        <end position="531"/>
    </location>
</feature>
<feature type="region of interest" description="Disordered" evidence="1">
    <location>
        <begin position="150"/>
        <end position="216"/>
    </location>
</feature>
<reference evidence="3 4" key="1">
    <citation type="journal article" date="2021" name="Nat. Commun.">
        <title>Genetic determinants of endophytism in the Arabidopsis root mycobiome.</title>
        <authorList>
            <person name="Mesny F."/>
            <person name="Miyauchi S."/>
            <person name="Thiergart T."/>
            <person name="Pickel B."/>
            <person name="Atanasova L."/>
            <person name="Karlsson M."/>
            <person name="Huettel B."/>
            <person name="Barry K.W."/>
            <person name="Haridas S."/>
            <person name="Chen C."/>
            <person name="Bauer D."/>
            <person name="Andreopoulos W."/>
            <person name="Pangilinan J."/>
            <person name="LaButti K."/>
            <person name="Riley R."/>
            <person name="Lipzen A."/>
            <person name="Clum A."/>
            <person name="Drula E."/>
            <person name="Henrissat B."/>
            <person name="Kohler A."/>
            <person name="Grigoriev I.V."/>
            <person name="Martin F.M."/>
            <person name="Hacquard S."/>
        </authorList>
    </citation>
    <scope>NUCLEOTIDE SEQUENCE [LARGE SCALE GENOMIC DNA]</scope>
    <source>
        <strain evidence="3 4">MPI-CAGE-CH-0241</strain>
    </source>
</reference>
<dbReference type="AlphaFoldDB" id="A0A9P9AU38"/>
<feature type="compositionally biased region" description="Acidic residues" evidence="1">
    <location>
        <begin position="175"/>
        <end position="191"/>
    </location>
</feature>
<dbReference type="EMBL" id="JAGPYM010000004">
    <property type="protein sequence ID" value="KAH6895871.1"/>
    <property type="molecule type" value="Genomic_DNA"/>
</dbReference>
<feature type="compositionally biased region" description="Basic and acidic residues" evidence="1">
    <location>
        <begin position="488"/>
        <end position="510"/>
    </location>
</feature>
<organism evidence="3 4">
    <name type="scientific">Thelonectria olida</name>
    <dbReference type="NCBI Taxonomy" id="1576542"/>
    <lineage>
        <taxon>Eukaryota</taxon>
        <taxon>Fungi</taxon>
        <taxon>Dikarya</taxon>
        <taxon>Ascomycota</taxon>
        <taxon>Pezizomycotina</taxon>
        <taxon>Sordariomycetes</taxon>
        <taxon>Hypocreomycetidae</taxon>
        <taxon>Hypocreales</taxon>
        <taxon>Nectriaceae</taxon>
        <taxon>Thelonectria</taxon>
    </lineage>
</organism>
<gene>
    <name evidence="3" type="ORF">B0T10DRAFT_228300</name>
</gene>
<evidence type="ECO:0000313" key="4">
    <source>
        <dbReference type="Proteomes" id="UP000777438"/>
    </source>
</evidence>
<keyword evidence="4" id="KW-1185">Reference proteome</keyword>
<name>A0A9P9AU38_9HYPO</name>
<dbReference type="Proteomes" id="UP000777438">
    <property type="component" value="Unassembled WGS sequence"/>
</dbReference>
<feature type="domain" description="HNH nuclease" evidence="2">
    <location>
        <begin position="226"/>
        <end position="310"/>
    </location>
</feature>